<evidence type="ECO:0000256" key="2">
    <source>
        <dbReference type="ARBA" id="ARBA00022527"/>
    </source>
</evidence>
<evidence type="ECO:0000313" key="11">
    <source>
        <dbReference type="Proteomes" id="UP000284706"/>
    </source>
</evidence>
<dbReference type="Pfam" id="PF00069">
    <property type="entry name" value="Pkinase"/>
    <property type="match status" value="2"/>
</dbReference>
<dbReference type="InterPro" id="IPR008266">
    <property type="entry name" value="Tyr_kinase_AS"/>
</dbReference>
<comment type="catalytic activity">
    <reaction evidence="8">
        <text>L-seryl-[protein] + ATP = O-phospho-L-seryl-[protein] + ADP + H(+)</text>
        <dbReference type="Rhea" id="RHEA:17989"/>
        <dbReference type="Rhea" id="RHEA-COMP:9863"/>
        <dbReference type="Rhea" id="RHEA-COMP:11604"/>
        <dbReference type="ChEBI" id="CHEBI:15378"/>
        <dbReference type="ChEBI" id="CHEBI:29999"/>
        <dbReference type="ChEBI" id="CHEBI:30616"/>
        <dbReference type="ChEBI" id="CHEBI:83421"/>
        <dbReference type="ChEBI" id="CHEBI:456216"/>
        <dbReference type="EC" id="2.7.11.1"/>
    </reaction>
</comment>
<dbReference type="EMBL" id="NHYE01000831">
    <property type="protein sequence ID" value="PPR02635.1"/>
    <property type="molecule type" value="Genomic_DNA"/>
</dbReference>
<evidence type="ECO:0000313" key="10">
    <source>
        <dbReference type="EMBL" id="PPR02635.1"/>
    </source>
</evidence>
<evidence type="ECO:0000259" key="9">
    <source>
        <dbReference type="PROSITE" id="PS50011"/>
    </source>
</evidence>
<dbReference type="PANTHER" id="PTHR47634:SF9">
    <property type="entry name" value="PROTEIN KINASE DOMAIN-CONTAINING PROTEIN-RELATED"/>
    <property type="match status" value="1"/>
</dbReference>
<proteinExistence type="predicted"/>
<evidence type="ECO:0000256" key="1">
    <source>
        <dbReference type="ARBA" id="ARBA00012513"/>
    </source>
</evidence>
<dbReference type="GO" id="GO:0000245">
    <property type="term" value="P:spliceosomal complex assembly"/>
    <property type="evidence" value="ECO:0007669"/>
    <property type="project" value="TreeGrafter"/>
</dbReference>
<dbReference type="Gene3D" id="1.10.510.10">
    <property type="entry name" value="Transferase(Phosphotransferase) domain 1"/>
    <property type="match status" value="1"/>
</dbReference>
<dbReference type="EC" id="2.7.11.1" evidence="1"/>
<dbReference type="GO" id="GO:0005737">
    <property type="term" value="C:cytoplasm"/>
    <property type="evidence" value="ECO:0007669"/>
    <property type="project" value="TreeGrafter"/>
</dbReference>
<evidence type="ECO:0000256" key="8">
    <source>
        <dbReference type="ARBA" id="ARBA00048679"/>
    </source>
</evidence>
<accession>A0A409YI44</accession>
<gene>
    <name evidence="10" type="ORF">CVT26_012137</name>
</gene>
<dbReference type="InterPro" id="IPR011009">
    <property type="entry name" value="Kinase-like_dom_sf"/>
</dbReference>
<dbReference type="GO" id="GO:0005634">
    <property type="term" value="C:nucleus"/>
    <property type="evidence" value="ECO:0007669"/>
    <property type="project" value="TreeGrafter"/>
</dbReference>
<protein>
    <recommendedName>
        <fullName evidence="1">non-specific serine/threonine protein kinase</fullName>
        <ecNumber evidence="1">2.7.11.1</ecNumber>
    </recommendedName>
</protein>
<feature type="domain" description="Protein kinase" evidence="9">
    <location>
        <begin position="56"/>
        <end position="416"/>
    </location>
</feature>
<keyword evidence="11" id="KW-1185">Reference proteome</keyword>
<comment type="catalytic activity">
    <reaction evidence="7">
        <text>L-threonyl-[protein] + ATP = O-phospho-L-threonyl-[protein] + ADP + H(+)</text>
        <dbReference type="Rhea" id="RHEA:46608"/>
        <dbReference type="Rhea" id="RHEA-COMP:11060"/>
        <dbReference type="Rhea" id="RHEA-COMP:11605"/>
        <dbReference type="ChEBI" id="CHEBI:15378"/>
        <dbReference type="ChEBI" id="CHEBI:30013"/>
        <dbReference type="ChEBI" id="CHEBI:30616"/>
        <dbReference type="ChEBI" id="CHEBI:61977"/>
        <dbReference type="ChEBI" id="CHEBI:456216"/>
        <dbReference type="EC" id="2.7.11.1"/>
    </reaction>
</comment>
<keyword evidence="6" id="KW-0067">ATP-binding</keyword>
<evidence type="ECO:0000256" key="5">
    <source>
        <dbReference type="ARBA" id="ARBA00022777"/>
    </source>
</evidence>
<dbReference type="PROSITE" id="PS00109">
    <property type="entry name" value="PROTEIN_KINASE_TYR"/>
    <property type="match status" value="1"/>
</dbReference>
<dbReference type="STRING" id="231916.A0A409YI44"/>
<reference evidence="10 11" key="1">
    <citation type="journal article" date="2018" name="Evol. Lett.">
        <title>Horizontal gene cluster transfer increased hallucinogenic mushroom diversity.</title>
        <authorList>
            <person name="Reynolds H.T."/>
            <person name="Vijayakumar V."/>
            <person name="Gluck-Thaler E."/>
            <person name="Korotkin H.B."/>
            <person name="Matheny P.B."/>
            <person name="Slot J.C."/>
        </authorList>
    </citation>
    <scope>NUCLEOTIDE SEQUENCE [LARGE SCALE GENOMIC DNA]</scope>
    <source>
        <strain evidence="10 11">SRW20</strain>
    </source>
</reference>
<organism evidence="10 11">
    <name type="scientific">Gymnopilus dilepis</name>
    <dbReference type="NCBI Taxonomy" id="231916"/>
    <lineage>
        <taxon>Eukaryota</taxon>
        <taxon>Fungi</taxon>
        <taxon>Dikarya</taxon>
        <taxon>Basidiomycota</taxon>
        <taxon>Agaricomycotina</taxon>
        <taxon>Agaricomycetes</taxon>
        <taxon>Agaricomycetidae</taxon>
        <taxon>Agaricales</taxon>
        <taxon>Agaricineae</taxon>
        <taxon>Hymenogastraceae</taxon>
        <taxon>Gymnopilus</taxon>
    </lineage>
</organism>
<dbReference type="InterPro" id="IPR000719">
    <property type="entry name" value="Prot_kinase_dom"/>
</dbReference>
<keyword evidence="4" id="KW-0547">Nucleotide-binding</keyword>
<keyword evidence="5" id="KW-0418">Kinase</keyword>
<dbReference type="OrthoDB" id="5979581at2759"/>
<evidence type="ECO:0000256" key="7">
    <source>
        <dbReference type="ARBA" id="ARBA00047899"/>
    </source>
</evidence>
<keyword evidence="3" id="KW-0808">Transferase</keyword>
<dbReference type="SMART" id="SM00220">
    <property type="entry name" value="S_TKc"/>
    <property type="match status" value="1"/>
</dbReference>
<dbReference type="GO" id="GO:0005524">
    <property type="term" value="F:ATP binding"/>
    <property type="evidence" value="ECO:0007669"/>
    <property type="project" value="UniProtKB-KW"/>
</dbReference>
<evidence type="ECO:0000256" key="3">
    <source>
        <dbReference type="ARBA" id="ARBA00022679"/>
    </source>
</evidence>
<keyword evidence="2" id="KW-0723">Serine/threonine-protein kinase</keyword>
<dbReference type="PANTHER" id="PTHR47634">
    <property type="entry name" value="PROTEIN KINASE DOMAIN-CONTAINING PROTEIN-RELATED"/>
    <property type="match status" value="1"/>
</dbReference>
<dbReference type="InParanoid" id="A0A409YI44"/>
<dbReference type="SUPFAM" id="SSF56112">
    <property type="entry name" value="Protein kinase-like (PK-like)"/>
    <property type="match status" value="1"/>
</dbReference>
<dbReference type="GO" id="GO:0050684">
    <property type="term" value="P:regulation of mRNA processing"/>
    <property type="evidence" value="ECO:0007669"/>
    <property type="project" value="TreeGrafter"/>
</dbReference>
<dbReference type="Proteomes" id="UP000284706">
    <property type="component" value="Unassembled WGS sequence"/>
</dbReference>
<evidence type="ECO:0000256" key="4">
    <source>
        <dbReference type="ARBA" id="ARBA00022741"/>
    </source>
</evidence>
<evidence type="ECO:0000256" key="6">
    <source>
        <dbReference type="ARBA" id="ARBA00022840"/>
    </source>
</evidence>
<dbReference type="InterPro" id="IPR051334">
    <property type="entry name" value="SRPK"/>
</dbReference>
<comment type="caution">
    <text evidence="10">The sequence shown here is derived from an EMBL/GenBank/DDBJ whole genome shotgun (WGS) entry which is preliminary data.</text>
</comment>
<dbReference type="AlphaFoldDB" id="A0A409YI44"/>
<name>A0A409YI44_9AGAR</name>
<dbReference type="GO" id="GO:0004674">
    <property type="term" value="F:protein serine/threonine kinase activity"/>
    <property type="evidence" value="ECO:0007669"/>
    <property type="project" value="UniProtKB-KW"/>
</dbReference>
<dbReference type="Gene3D" id="3.30.200.20">
    <property type="entry name" value="Phosphorylase Kinase, domain 1"/>
    <property type="match status" value="1"/>
</dbReference>
<dbReference type="PROSITE" id="PS50011">
    <property type="entry name" value="PROTEIN_KINASE_DOM"/>
    <property type="match status" value="1"/>
</dbReference>
<sequence length="432" mass="48309">MGKNPQSRRICYLVLALTGFGMPPLYFPGPYSESPSRYVPGGFHPVHLGDIFRERYHVIHRLGSGGYGTTWLVRDEVRKRFACLKVCAAHSSSSEIAILRHLRDSMQREDARGSDSIMQLWDDFEVEGPNGHHHCIVTELLGPSLSSLSHDYTFRVPLDVGKLLARDVASGIAFLHSCGVIHGDLTLNNILLKIPGVDLLTQEDIIRYFGRPVCLPIKRTDGQPLSPEDVAHLPSYQVAIDPGDRQELLDLCLETTPSLAIIDFGQSLKWFGEPISCSLGIPPSYAPPEILLQDALLPKGEVTPGVDIWALATVIHKILSGSAPVFCSDHSADKDLVLQEIVSQLGQLPQRWWTCWKGRLDSYESLPGLVWVPNLSSEDTVYLEDLFRKILVYEPLKRLPASKIATALAWWTDEWVWLPPIPGAYNVWFDYI</sequence>